<dbReference type="GO" id="GO:0006874">
    <property type="term" value="P:intracellular calcium ion homeostasis"/>
    <property type="evidence" value="ECO:0007669"/>
    <property type="project" value="TreeGrafter"/>
</dbReference>
<dbReference type="Bgee" id="ENSAMXG00000032596">
    <property type="expression patterns" value="Expressed in zone of skin and 10 other cell types or tissues"/>
</dbReference>
<comment type="similarity">
    <text evidence="3">Belongs to the endothelin/sarafotoxin family.</text>
</comment>
<comment type="function">
    <text evidence="1">Endothelins are endothelium-derived vasoconstrictor peptides.</text>
</comment>
<dbReference type="GO" id="GO:0005615">
    <property type="term" value="C:extracellular space"/>
    <property type="evidence" value="ECO:0007669"/>
    <property type="project" value="TreeGrafter"/>
</dbReference>
<keyword evidence="14" id="KW-1185">Reference proteome</keyword>
<feature type="chain" id="PRO_5017423838" description="Endothelin-3" evidence="11">
    <location>
        <begin position="23"/>
        <end position="140"/>
    </location>
</feature>
<dbReference type="InterPro" id="IPR001928">
    <property type="entry name" value="Endothln-like_toxin"/>
</dbReference>
<keyword evidence="4" id="KW-0964">Secreted</keyword>
<dbReference type="Pfam" id="PF00322">
    <property type="entry name" value="Endothelin"/>
    <property type="match status" value="1"/>
</dbReference>
<dbReference type="PROSITE" id="PS00270">
    <property type="entry name" value="ENDOTHELIN"/>
    <property type="match status" value="2"/>
</dbReference>
<dbReference type="GO" id="GO:0031708">
    <property type="term" value="F:endothelin B receptor binding"/>
    <property type="evidence" value="ECO:0007669"/>
    <property type="project" value="TreeGrafter"/>
</dbReference>
<reference evidence="14" key="1">
    <citation type="submission" date="2013-03" db="EMBL/GenBank/DDBJ databases">
        <authorList>
            <person name="Jeffery W."/>
            <person name="Warren W."/>
            <person name="Wilson R.K."/>
        </authorList>
    </citation>
    <scope>NUCLEOTIDE SEQUENCE</scope>
    <source>
        <strain evidence="14">female</strain>
    </source>
</reference>
<feature type="domain" description="Endothelin-like toxin" evidence="12">
    <location>
        <begin position="64"/>
        <end position="85"/>
    </location>
</feature>
<dbReference type="PRINTS" id="PR00365">
    <property type="entry name" value="ENDOTHELIN"/>
</dbReference>
<evidence type="ECO:0000256" key="9">
    <source>
        <dbReference type="ARBA" id="ARBA00040198"/>
    </source>
</evidence>
<evidence type="ECO:0000256" key="5">
    <source>
        <dbReference type="ARBA" id="ARBA00022729"/>
    </source>
</evidence>
<dbReference type="SMART" id="SM00272">
    <property type="entry name" value="END"/>
    <property type="match status" value="2"/>
</dbReference>
<evidence type="ECO:0000256" key="10">
    <source>
        <dbReference type="ARBA" id="ARBA00041850"/>
    </source>
</evidence>
<dbReference type="InterPro" id="IPR019764">
    <property type="entry name" value="Endothelin_toxin_CS"/>
</dbReference>
<dbReference type="AlphaFoldDB" id="A0A3B1JQE9"/>
<dbReference type="STRING" id="7994.ENSAMXP00000044060"/>
<keyword evidence="5 11" id="KW-0732">Signal</keyword>
<dbReference type="GO" id="GO:0003100">
    <property type="term" value="P:regulation of systemic arterial blood pressure by endothelin"/>
    <property type="evidence" value="ECO:0007669"/>
    <property type="project" value="TreeGrafter"/>
</dbReference>
<evidence type="ECO:0000256" key="6">
    <source>
        <dbReference type="ARBA" id="ARBA00022858"/>
    </source>
</evidence>
<feature type="domain" description="Endothelin-like toxin" evidence="12">
    <location>
        <begin position="118"/>
        <end position="139"/>
    </location>
</feature>
<evidence type="ECO:0000256" key="8">
    <source>
        <dbReference type="ARBA" id="ARBA00023322"/>
    </source>
</evidence>
<sequence>MAKASWINLGVLLLIGFTAANANGFPQPSEETLKQNATAQAQSASAASAAVSLHAAARGRRTRRCTCYTYKDKECVYYCHLDIIWINTPERTVPYGMSSYRGSQRARRSVADWNEAHRCVCALQSDSACSSFCSARGRSP</sequence>
<evidence type="ECO:0000313" key="14">
    <source>
        <dbReference type="Proteomes" id="UP000018467"/>
    </source>
</evidence>
<keyword evidence="8" id="KW-0839">Vasoconstrictor</keyword>
<proteinExistence type="inferred from homology"/>
<dbReference type="GO" id="GO:0019229">
    <property type="term" value="P:regulation of vasoconstriction"/>
    <property type="evidence" value="ECO:0007669"/>
    <property type="project" value="InterPro"/>
</dbReference>
<accession>A0A3B1JQE9</accession>
<dbReference type="Proteomes" id="UP000018467">
    <property type="component" value="Unassembled WGS sequence"/>
</dbReference>
<feature type="signal peptide" evidence="11">
    <location>
        <begin position="1"/>
        <end position="22"/>
    </location>
</feature>
<dbReference type="Ensembl" id="ENSAMXT00000047817.1">
    <property type="protein sequence ID" value="ENSAMXP00000044060.1"/>
    <property type="gene ID" value="ENSAMXG00000032596.1"/>
</dbReference>
<dbReference type="InParanoid" id="A0A3B1JQE9"/>
<dbReference type="PANTHER" id="PTHR13874:SF11">
    <property type="entry name" value="ENDOTHELIN-3"/>
    <property type="match status" value="1"/>
</dbReference>
<evidence type="ECO:0000256" key="11">
    <source>
        <dbReference type="SAM" id="SignalP"/>
    </source>
</evidence>
<evidence type="ECO:0000256" key="4">
    <source>
        <dbReference type="ARBA" id="ARBA00022525"/>
    </source>
</evidence>
<evidence type="ECO:0000256" key="3">
    <source>
        <dbReference type="ARBA" id="ARBA00010959"/>
    </source>
</evidence>
<dbReference type="GO" id="GO:0014826">
    <property type="term" value="P:vein smooth muscle contraction"/>
    <property type="evidence" value="ECO:0007669"/>
    <property type="project" value="TreeGrafter"/>
</dbReference>
<comment type="subcellular location">
    <subcellularLocation>
        <location evidence="2">Secreted</location>
    </subcellularLocation>
</comment>
<evidence type="ECO:0000259" key="12">
    <source>
        <dbReference type="SMART" id="SM00272"/>
    </source>
</evidence>
<evidence type="ECO:0000313" key="13">
    <source>
        <dbReference type="Ensembl" id="ENSAMXP00000044060.1"/>
    </source>
</evidence>
<dbReference type="GeneTree" id="ENSGT00950000183053"/>
<dbReference type="InterPro" id="IPR020475">
    <property type="entry name" value="Endothelin"/>
</dbReference>
<reference evidence="13" key="4">
    <citation type="submission" date="2025-09" db="UniProtKB">
        <authorList>
            <consortium name="Ensembl"/>
        </authorList>
    </citation>
    <scope>IDENTIFICATION</scope>
</reference>
<name>A0A3B1JQE9_ASTMX</name>
<evidence type="ECO:0000256" key="2">
    <source>
        <dbReference type="ARBA" id="ARBA00004613"/>
    </source>
</evidence>
<reference evidence="14" key="2">
    <citation type="journal article" date="2014" name="Nat. Commun.">
        <title>The cavefish genome reveals candidate genes for eye loss.</title>
        <authorList>
            <person name="McGaugh S.E."/>
            <person name="Gross J.B."/>
            <person name="Aken B."/>
            <person name="Blin M."/>
            <person name="Borowsky R."/>
            <person name="Chalopin D."/>
            <person name="Hinaux H."/>
            <person name="Jeffery W.R."/>
            <person name="Keene A."/>
            <person name="Ma L."/>
            <person name="Minx P."/>
            <person name="Murphy D."/>
            <person name="O'Quin K.E."/>
            <person name="Retaux S."/>
            <person name="Rohner N."/>
            <person name="Searle S.M."/>
            <person name="Stahl B.A."/>
            <person name="Tabin C."/>
            <person name="Volff J.N."/>
            <person name="Yoshizawa M."/>
            <person name="Warren W.C."/>
        </authorList>
    </citation>
    <scope>NUCLEOTIDE SEQUENCE [LARGE SCALE GENOMIC DNA]</scope>
    <source>
        <strain evidence="14">female</strain>
    </source>
</reference>
<evidence type="ECO:0000256" key="1">
    <source>
        <dbReference type="ARBA" id="ARBA00003023"/>
    </source>
</evidence>
<dbReference type="GO" id="GO:0005179">
    <property type="term" value="F:hormone activity"/>
    <property type="evidence" value="ECO:0007669"/>
    <property type="project" value="TreeGrafter"/>
</dbReference>
<keyword evidence="7" id="KW-1015">Disulfide bond</keyword>
<evidence type="ECO:0000256" key="7">
    <source>
        <dbReference type="ARBA" id="ARBA00023157"/>
    </source>
</evidence>
<reference evidence="13" key="3">
    <citation type="submission" date="2025-08" db="UniProtKB">
        <authorList>
            <consortium name="Ensembl"/>
        </authorList>
    </citation>
    <scope>IDENTIFICATION</scope>
</reference>
<keyword evidence="6" id="KW-0838">Vasoactive</keyword>
<organism evidence="13 14">
    <name type="scientific">Astyanax mexicanus</name>
    <name type="common">Blind cave fish</name>
    <name type="synonym">Astyanax fasciatus mexicanus</name>
    <dbReference type="NCBI Taxonomy" id="7994"/>
    <lineage>
        <taxon>Eukaryota</taxon>
        <taxon>Metazoa</taxon>
        <taxon>Chordata</taxon>
        <taxon>Craniata</taxon>
        <taxon>Vertebrata</taxon>
        <taxon>Euteleostomi</taxon>
        <taxon>Actinopterygii</taxon>
        <taxon>Neopterygii</taxon>
        <taxon>Teleostei</taxon>
        <taxon>Ostariophysi</taxon>
        <taxon>Characiformes</taxon>
        <taxon>Characoidei</taxon>
        <taxon>Acestrorhamphidae</taxon>
        <taxon>Acestrorhamphinae</taxon>
        <taxon>Astyanax</taxon>
    </lineage>
</organism>
<protein>
    <recommendedName>
        <fullName evidence="9">Endothelin-3</fullName>
    </recommendedName>
    <alternativeName>
        <fullName evidence="10">Preproendothelin-3</fullName>
    </alternativeName>
</protein>
<dbReference type="PANTHER" id="PTHR13874">
    <property type="entry name" value="ENDOTHELIN"/>
    <property type="match status" value="1"/>
</dbReference>